<feature type="domain" description="VOC" evidence="1">
    <location>
        <begin position="5"/>
        <end position="127"/>
    </location>
</feature>
<keyword evidence="2" id="KW-0223">Dioxygenase</keyword>
<evidence type="ECO:0000313" key="3">
    <source>
        <dbReference type="Proteomes" id="UP000245535"/>
    </source>
</evidence>
<dbReference type="Pfam" id="PF00903">
    <property type="entry name" value="Glyoxalase"/>
    <property type="match status" value="1"/>
</dbReference>
<dbReference type="OrthoDB" id="192739at2"/>
<dbReference type="Proteomes" id="UP000245535">
    <property type="component" value="Unassembled WGS sequence"/>
</dbReference>
<dbReference type="PANTHER" id="PTHR21366:SF22">
    <property type="entry name" value="VOC DOMAIN-CONTAINING PROTEIN"/>
    <property type="match status" value="1"/>
</dbReference>
<dbReference type="InterPro" id="IPR029068">
    <property type="entry name" value="Glyas_Bleomycin-R_OHBP_Dase"/>
</dbReference>
<dbReference type="PANTHER" id="PTHR21366">
    <property type="entry name" value="GLYOXALASE FAMILY PROTEIN"/>
    <property type="match status" value="1"/>
</dbReference>
<reference evidence="2 3" key="1">
    <citation type="submission" date="2018-03" db="EMBL/GenBank/DDBJ databases">
        <title>Genomic Encyclopedia of Archaeal and Bacterial Type Strains, Phase II (KMG-II): from individual species to whole genera.</title>
        <authorList>
            <person name="Goeker M."/>
        </authorList>
    </citation>
    <scope>NUCLEOTIDE SEQUENCE [LARGE SCALE GENOMIC DNA]</scope>
    <source>
        <strain evidence="2 3">DSM 28229</strain>
    </source>
</reference>
<dbReference type="RefSeq" id="WP_109621279.1">
    <property type="nucleotide sequence ID" value="NZ_QGDO01000006.1"/>
</dbReference>
<name>A0A315Z6R7_SEDFL</name>
<sequence>MEFTQIKETCLYVKDLDDCKAFYHDLLGFPVIGKVEGRHIFFRVGTSVLLCFISEESKKGGDLPGHYGGGKIHIAFEAPRGKYEQLKQEIKEKNISILHEEIWKWSAKKKSFYFEDPDGHLLEVIENGLWEADS</sequence>
<gene>
    <name evidence="2" type="ORF">BC781_106235</name>
</gene>
<dbReference type="InterPro" id="IPR037523">
    <property type="entry name" value="VOC_core"/>
</dbReference>
<evidence type="ECO:0000259" key="1">
    <source>
        <dbReference type="PROSITE" id="PS51819"/>
    </source>
</evidence>
<dbReference type="GO" id="GO:0051213">
    <property type="term" value="F:dioxygenase activity"/>
    <property type="evidence" value="ECO:0007669"/>
    <property type="project" value="UniProtKB-KW"/>
</dbReference>
<keyword evidence="3" id="KW-1185">Reference proteome</keyword>
<accession>A0A315Z6R7</accession>
<organism evidence="2 3">
    <name type="scientific">Sediminitomix flava</name>
    <dbReference type="NCBI Taxonomy" id="379075"/>
    <lineage>
        <taxon>Bacteria</taxon>
        <taxon>Pseudomonadati</taxon>
        <taxon>Bacteroidota</taxon>
        <taxon>Cytophagia</taxon>
        <taxon>Cytophagales</taxon>
        <taxon>Flammeovirgaceae</taxon>
        <taxon>Sediminitomix</taxon>
    </lineage>
</organism>
<dbReference type="PROSITE" id="PS51819">
    <property type="entry name" value="VOC"/>
    <property type="match status" value="1"/>
</dbReference>
<evidence type="ECO:0000313" key="2">
    <source>
        <dbReference type="EMBL" id="PWJ39334.1"/>
    </source>
</evidence>
<dbReference type="AlphaFoldDB" id="A0A315Z6R7"/>
<protein>
    <submittedName>
        <fullName evidence="2">Glyoxalase/bleomycin resistance protein/dioxygenase superfamily protein</fullName>
    </submittedName>
</protein>
<comment type="caution">
    <text evidence="2">The sequence shown here is derived from an EMBL/GenBank/DDBJ whole genome shotgun (WGS) entry which is preliminary data.</text>
</comment>
<dbReference type="Gene3D" id="3.10.180.10">
    <property type="entry name" value="2,3-Dihydroxybiphenyl 1,2-Dioxygenase, domain 1"/>
    <property type="match status" value="1"/>
</dbReference>
<dbReference type="InterPro" id="IPR050383">
    <property type="entry name" value="GlyoxalaseI/FosfomycinResist"/>
</dbReference>
<dbReference type="SUPFAM" id="SSF54593">
    <property type="entry name" value="Glyoxalase/Bleomycin resistance protein/Dihydroxybiphenyl dioxygenase"/>
    <property type="match status" value="1"/>
</dbReference>
<dbReference type="InterPro" id="IPR004360">
    <property type="entry name" value="Glyas_Fos-R_dOase_dom"/>
</dbReference>
<keyword evidence="2" id="KW-0560">Oxidoreductase</keyword>
<dbReference type="EMBL" id="QGDO01000006">
    <property type="protein sequence ID" value="PWJ39334.1"/>
    <property type="molecule type" value="Genomic_DNA"/>
</dbReference>
<proteinExistence type="predicted"/>